<organism evidence="3 4">
    <name type="scientific">Undibacterium danionis</name>
    <dbReference type="NCBI Taxonomy" id="1812100"/>
    <lineage>
        <taxon>Bacteria</taxon>
        <taxon>Pseudomonadati</taxon>
        <taxon>Pseudomonadota</taxon>
        <taxon>Betaproteobacteria</taxon>
        <taxon>Burkholderiales</taxon>
        <taxon>Oxalobacteraceae</taxon>
        <taxon>Undibacterium</taxon>
    </lineage>
</organism>
<feature type="chain" id="PRO_5046240722" evidence="2">
    <location>
        <begin position="23"/>
        <end position="204"/>
    </location>
</feature>
<sequence length="204" mass="23788">MKKTSYSLLPLFCAVFFSEARADIFRCTNAEGKLVTSDRPIPECANRTVKVYKNNGYFKKEIAPPMSAEEKKRLEIEAEKRKAQQLADEERKREERYLQAHYESEADIQVARKRATDALLEKKRLANEQLQGLNQIISGLQLELKNTKKPSKEFDSMRQRADDLTSSINKSQNAITFYDQEIARTNQEYDQTLQRYRQVVRKAK</sequence>
<keyword evidence="4" id="KW-1185">Reference proteome</keyword>
<comment type="caution">
    <text evidence="3">The sequence shown here is derived from an EMBL/GenBank/DDBJ whole genome shotgun (WGS) entry which is preliminary data.</text>
</comment>
<evidence type="ECO:0000313" key="3">
    <source>
        <dbReference type="EMBL" id="MFC0349809.1"/>
    </source>
</evidence>
<keyword evidence="2" id="KW-0732">Signal</keyword>
<dbReference type="EMBL" id="JBHLXJ010000009">
    <property type="protein sequence ID" value="MFC0349809.1"/>
    <property type="molecule type" value="Genomic_DNA"/>
</dbReference>
<proteinExistence type="predicted"/>
<gene>
    <name evidence="3" type="ORF">ACFFJH_08320</name>
</gene>
<name>A0ABV6IDA1_9BURK</name>
<protein>
    <submittedName>
        <fullName evidence="3">DUF4124 domain-containing protein</fullName>
    </submittedName>
</protein>
<evidence type="ECO:0000256" key="2">
    <source>
        <dbReference type="SAM" id="SignalP"/>
    </source>
</evidence>
<dbReference type="Proteomes" id="UP001589844">
    <property type="component" value="Unassembled WGS sequence"/>
</dbReference>
<feature type="coiled-coil region" evidence="1">
    <location>
        <begin position="66"/>
        <end position="143"/>
    </location>
</feature>
<accession>A0ABV6IDA1</accession>
<reference evidence="3 4" key="1">
    <citation type="submission" date="2024-09" db="EMBL/GenBank/DDBJ databases">
        <authorList>
            <person name="Sun Q."/>
            <person name="Mori K."/>
        </authorList>
    </citation>
    <scope>NUCLEOTIDE SEQUENCE [LARGE SCALE GENOMIC DNA]</scope>
    <source>
        <strain evidence="3 4">CCM 8677</strain>
    </source>
</reference>
<evidence type="ECO:0000313" key="4">
    <source>
        <dbReference type="Proteomes" id="UP001589844"/>
    </source>
</evidence>
<keyword evidence="1" id="KW-0175">Coiled coil</keyword>
<feature type="signal peptide" evidence="2">
    <location>
        <begin position="1"/>
        <end position="22"/>
    </location>
</feature>
<evidence type="ECO:0000256" key="1">
    <source>
        <dbReference type="SAM" id="Coils"/>
    </source>
</evidence>
<dbReference type="RefSeq" id="WP_390211603.1">
    <property type="nucleotide sequence ID" value="NZ_JBHLXJ010000009.1"/>
</dbReference>